<keyword evidence="5" id="KW-1185">Reference proteome</keyword>
<dbReference type="InterPro" id="IPR012340">
    <property type="entry name" value="NA-bd_OB-fold"/>
</dbReference>
<evidence type="ECO:0000256" key="1">
    <source>
        <dbReference type="ARBA" id="ARBA00022917"/>
    </source>
</evidence>
<proteinExistence type="predicted"/>
<keyword evidence="1" id="KW-0648">Protein biosynthesis</keyword>
<organism evidence="3">
    <name type="scientific">Brassica campestris</name>
    <name type="common">Field mustard</name>
    <dbReference type="NCBI Taxonomy" id="3711"/>
    <lineage>
        <taxon>Eukaryota</taxon>
        <taxon>Viridiplantae</taxon>
        <taxon>Streptophyta</taxon>
        <taxon>Embryophyta</taxon>
        <taxon>Tracheophyta</taxon>
        <taxon>Spermatophyta</taxon>
        <taxon>Magnoliopsida</taxon>
        <taxon>eudicotyledons</taxon>
        <taxon>Gunneridae</taxon>
        <taxon>Pentapetalae</taxon>
        <taxon>rosids</taxon>
        <taxon>malvids</taxon>
        <taxon>Brassicales</taxon>
        <taxon>Brassicaceae</taxon>
        <taxon>Brassiceae</taxon>
        <taxon>Brassica</taxon>
    </lineage>
</organism>
<dbReference type="SUPFAM" id="SSF116742">
    <property type="entry name" value="eIF2alpha middle domain-like"/>
    <property type="match status" value="1"/>
</dbReference>
<protein>
    <submittedName>
        <fullName evidence="3 4">Uncharacterized protein</fullName>
    </submittedName>
</protein>
<dbReference type="Gramene" id="Bra009215.1">
    <property type="protein sequence ID" value="Bra009215.1-P"/>
    <property type="gene ID" value="Bra009215"/>
</dbReference>
<dbReference type="Gramene" id="A10p30780.2_BraZ1">
    <property type="protein sequence ID" value="A10p30780.2_BraZ1.CDS"/>
    <property type="gene ID" value="A10g30780.2_BraZ1"/>
</dbReference>
<dbReference type="HOGENOM" id="CLU_654459_0_0_1"/>
<evidence type="ECO:0000313" key="2">
    <source>
        <dbReference type="EMBL" id="CAG7911832.1"/>
    </source>
</evidence>
<evidence type="ECO:0000313" key="4">
    <source>
        <dbReference type="EnsemblPlants" id="Bra009215.1-P"/>
    </source>
</evidence>
<dbReference type="GO" id="GO:0003743">
    <property type="term" value="F:translation initiation factor activity"/>
    <property type="evidence" value="ECO:0000318"/>
    <property type="project" value="GO_Central"/>
</dbReference>
<dbReference type="AlphaFoldDB" id="A0A3P6D7T8"/>
<reference evidence="5" key="1">
    <citation type="journal article" date="2011" name="Nat. Genet.">
        <title>The genome of the mesopolyploid crop species Brassica rapa.</title>
        <authorList>
            <consortium name="Brassica rapa Genome Sequencing Project Consortium"/>
            <person name="Wang X."/>
            <person name="Wang H."/>
            <person name="Wang J."/>
            <person name="Sun R."/>
            <person name="Wu J."/>
            <person name="Liu S."/>
            <person name="Bai Y."/>
            <person name="Mun J.H."/>
            <person name="Bancroft I."/>
            <person name="Cheng F."/>
            <person name="Huang S."/>
            <person name="Li X."/>
            <person name="Hua W."/>
            <person name="Wang J."/>
            <person name="Wang X."/>
            <person name="Freeling M."/>
            <person name="Pires J.C."/>
            <person name="Paterson A.H."/>
            <person name="Chalhoub B."/>
            <person name="Wang B."/>
            <person name="Hayward A."/>
            <person name="Sharpe A.G."/>
            <person name="Park B.S."/>
            <person name="Weisshaar B."/>
            <person name="Liu B."/>
            <person name="Li B."/>
            <person name="Liu B."/>
            <person name="Tong C."/>
            <person name="Song C."/>
            <person name="Duran C."/>
            <person name="Peng C."/>
            <person name="Geng C."/>
            <person name="Koh C."/>
            <person name="Lin C."/>
            <person name="Edwards D."/>
            <person name="Mu D."/>
            <person name="Shen D."/>
            <person name="Soumpourou E."/>
            <person name="Li F."/>
            <person name="Fraser F."/>
            <person name="Conant G."/>
            <person name="Lassalle G."/>
            <person name="King G.J."/>
            <person name="Bonnema G."/>
            <person name="Tang H."/>
            <person name="Wang H."/>
            <person name="Belcram H."/>
            <person name="Zhou H."/>
            <person name="Hirakawa H."/>
            <person name="Abe H."/>
            <person name="Guo H."/>
            <person name="Wang H."/>
            <person name="Jin H."/>
            <person name="Parkin I.A."/>
            <person name="Batley J."/>
            <person name="Kim J.S."/>
            <person name="Just J."/>
            <person name="Li J."/>
            <person name="Xu J."/>
            <person name="Deng J."/>
            <person name="Kim J.A."/>
            <person name="Li J."/>
            <person name="Yu J."/>
            <person name="Meng J."/>
            <person name="Wang J."/>
            <person name="Min J."/>
            <person name="Poulain J."/>
            <person name="Wang J."/>
            <person name="Hatakeyama K."/>
            <person name="Wu K."/>
            <person name="Wang L."/>
            <person name="Fang L."/>
            <person name="Trick M."/>
            <person name="Links M.G."/>
            <person name="Zhao M."/>
            <person name="Jin M."/>
            <person name="Ramchiary N."/>
            <person name="Drou N."/>
            <person name="Berkman P.J."/>
            <person name="Cai Q."/>
            <person name="Huang Q."/>
            <person name="Li R."/>
            <person name="Tabata S."/>
            <person name="Cheng S."/>
            <person name="Zhang S."/>
            <person name="Zhang S."/>
            <person name="Huang S."/>
            <person name="Sato S."/>
            <person name="Sun S."/>
            <person name="Kwon S.J."/>
            <person name="Choi S.R."/>
            <person name="Lee T.H."/>
            <person name="Fan W."/>
            <person name="Zhao X."/>
            <person name="Tan X."/>
            <person name="Xu X."/>
            <person name="Wang Y."/>
            <person name="Qiu Y."/>
            <person name="Yin Y."/>
            <person name="Li Y."/>
            <person name="Du Y."/>
            <person name="Liao Y."/>
            <person name="Lim Y."/>
            <person name="Narusaka Y."/>
            <person name="Wang Y."/>
            <person name="Wang Z."/>
            <person name="Li Z."/>
            <person name="Wang Z."/>
            <person name="Xiong Z."/>
            <person name="Zhang Z."/>
        </authorList>
    </citation>
    <scope>NUCLEOTIDE SEQUENCE [LARGE SCALE GENOMIC DNA]</scope>
    <source>
        <strain evidence="5">cv. Chiifu-401-42</strain>
    </source>
</reference>
<dbReference type="Gene3D" id="1.10.150.190">
    <property type="entry name" value="Translation initiation factor 2, subunit 1, domain 2"/>
    <property type="match status" value="1"/>
</dbReference>
<reference evidence="4" key="4">
    <citation type="submission" date="2023-03" db="UniProtKB">
        <authorList>
            <consortium name="EnsemblPlants"/>
        </authorList>
    </citation>
    <scope>IDENTIFICATION</scope>
    <source>
        <strain evidence="4">cv. Chiifu-401-42</strain>
    </source>
</reference>
<dbReference type="PANTHER" id="PTHR10602">
    <property type="entry name" value="EUKARYOTIC TRANSLATION INITIATION FACTOR 2 SUBUNIT 1"/>
    <property type="match status" value="1"/>
</dbReference>
<dbReference type="Proteomes" id="UP000011750">
    <property type="component" value="Chromosome A10"/>
</dbReference>
<dbReference type="GO" id="GO:0005850">
    <property type="term" value="C:eukaryotic translation initiation factor 2 complex"/>
    <property type="evidence" value="ECO:0000318"/>
    <property type="project" value="GO_Central"/>
</dbReference>
<dbReference type="EnsemblPlants" id="Bra009215.1">
    <property type="protein sequence ID" value="Bra009215.1-P"/>
    <property type="gene ID" value="Bra009215"/>
</dbReference>
<accession>M4CYB8</accession>
<dbReference type="GO" id="GO:0033290">
    <property type="term" value="C:eukaryotic 48S preinitiation complex"/>
    <property type="evidence" value="ECO:0000318"/>
    <property type="project" value="GO_Central"/>
</dbReference>
<dbReference type="STRING" id="51351.M4CYB8"/>
<gene>
    <name evidence="3" type="ORF">BRAA10T45013Z</name>
    <name evidence="2" type="ORF">BRAPAZ1V2_A10P30780.2</name>
</gene>
<name>A0A3P6D7T8_BRACM</name>
<dbReference type="EMBL" id="LS974626">
    <property type="protein sequence ID" value="CAG7911832.1"/>
    <property type="molecule type" value="Genomic_DNA"/>
</dbReference>
<sequence>MVTKLSCRMYQPRYPEVDRLVMGKVKSITGNEAVVSLLEFNEKEAKVFNSRERHLVVGRTMPFRVLDDSNKAILLSPNPLRFEDRMTCECEYSKAKHVQRVLFSVADDKAMNLKDLYKLAGWPSYDELLNLHEDQRFLSADIDADLKDFLLKRIKLRCTSLGGFSIKEFYRSVFFFRRRIFAMPLLSQDNLKLANELVHPKDASVPELGRFSYILKKLGLVLDADCPFKNSFDGEYIRTGGPVEKIDCMKVYEVGDDVPNSMAATDIITRLLIAPIACSVMLYPSYENSLREDKIYGPTDEEVETYEDDSSGLDCHTMLCTGHGVDRRGKEFLELQDSSGDVNAVDQGYVRFAHHNTVADYVYLEDFCPPAKKQKTH</sequence>
<reference evidence="5" key="2">
    <citation type="journal article" date="2018" name="Hortic Res">
        <title>Improved Brassica rapa reference genome by single-molecule sequencing and chromosome conformation capture technologies.</title>
        <authorList>
            <person name="Zhang L."/>
            <person name="Cai X."/>
            <person name="Wu J."/>
            <person name="Liu M."/>
            <person name="Grob S."/>
            <person name="Cheng F."/>
            <person name="Liang J."/>
            <person name="Cai C."/>
            <person name="Liu Z."/>
            <person name="Liu B."/>
            <person name="Wang F."/>
            <person name="Li S."/>
            <person name="Liu F."/>
            <person name="Li X."/>
            <person name="Cheng L."/>
            <person name="Yang W."/>
            <person name="Li M.H."/>
            <person name="Grossniklaus U."/>
            <person name="Zheng H."/>
            <person name="Wang X."/>
        </authorList>
    </citation>
    <scope>NUCLEOTIDE SEQUENCE [LARGE SCALE GENOMIC DNA]</scope>
    <source>
        <strain evidence="5">cv. Chiifu-401-42</strain>
    </source>
</reference>
<evidence type="ECO:0000313" key="5">
    <source>
        <dbReference type="Proteomes" id="UP000011750"/>
    </source>
</evidence>
<dbReference type="Gene3D" id="2.40.50.140">
    <property type="entry name" value="Nucleic acid-binding proteins"/>
    <property type="match status" value="1"/>
</dbReference>
<accession>A0A3P6D7T8</accession>
<dbReference type="Proteomes" id="UP000694005">
    <property type="component" value="Chromosome A10"/>
</dbReference>
<reference evidence="3" key="3">
    <citation type="submission" date="2018-11" db="EMBL/GenBank/DDBJ databases">
        <authorList>
            <consortium name="Genoscope - CEA"/>
            <person name="William W."/>
        </authorList>
    </citation>
    <scope>NUCLEOTIDE SEQUENCE</scope>
</reference>
<dbReference type="GO" id="GO:0003723">
    <property type="term" value="F:RNA binding"/>
    <property type="evidence" value="ECO:0007669"/>
    <property type="project" value="InterPro"/>
</dbReference>
<dbReference type="InterPro" id="IPR011488">
    <property type="entry name" value="TIF_2_asu"/>
</dbReference>
<dbReference type="OMA" id="TCECEYS"/>
<dbReference type="GO" id="GO:0043022">
    <property type="term" value="F:ribosome binding"/>
    <property type="evidence" value="ECO:0000318"/>
    <property type="project" value="GO_Central"/>
</dbReference>
<dbReference type="GO" id="GO:0006413">
    <property type="term" value="P:translational initiation"/>
    <property type="evidence" value="ECO:0000318"/>
    <property type="project" value="GO_Central"/>
</dbReference>
<dbReference type="EMBL" id="LR031577">
    <property type="protein sequence ID" value="VDD20694.1"/>
    <property type="molecule type" value="Genomic_DNA"/>
</dbReference>
<dbReference type="eggNOG" id="KOG2916">
    <property type="taxonomic scope" value="Eukaryota"/>
</dbReference>
<dbReference type="PANTHER" id="PTHR10602:SF0">
    <property type="entry name" value="EUKARYOTIC TRANSLATION INITIATION FACTOR 2 SUBUNIT 1"/>
    <property type="match status" value="1"/>
</dbReference>
<dbReference type="InterPro" id="IPR024054">
    <property type="entry name" value="TIF2_asu_middle_sf"/>
</dbReference>
<evidence type="ECO:0000313" key="3">
    <source>
        <dbReference type="EMBL" id="VDD20694.1"/>
    </source>
</evidence>